<evidence type="ECO:0000256" key="1">
    <source>
        <dbReference type="SAM" id="MobiDB-lite"/>
    </source>
</evidence>
<accession>A0A5K3F063</accession>
<dbReference type="Gene3D" id="2.30.42.10">
    <property type="match status" value="1"/>
</dbReference>
<feature type="region of interest" description="Disordered" evidence="1">
    <location>
        <begin position="127"/>
        <end position="300"/>
    </location>
</feature>
<feature type="compositionally biased region" description="Basic and acidic residues" evidence="1">
    <location>
        <begin position="207"/>
        <end position="243"/>
    </location>
</feature>
<dbReference type="SUPFAM" id="SSF50156">
    <property type="entry name" value="PDZ domain-like"/>
    <property type="match status" value="1"/>
</dbReference>
<feature type="compositionally biased region" description="Basic and acidic residues" evidence="1">
    <location>
        <begin position="169"/>
        <end position="181"/>
    </location>
</feature>
<feature type="compositionally biased region" description="Basic and acidic residues" evidence="1">
    <location>
        <begin position="128"/>
        <end position="158"/>
    </location>
</feature>
<proteinExistence type="predicted"/>
<dbReference type="AlphaFoldDB" id="A0A5K3F063"/>
<feature type="compositionally biased region" description="Basic and acidic residues" evidence="1">
    <location>
        <begin position="266"/>
        <end position="294"/>
    </location>
</feature>
<evidence type="ECO:0000259" key="2">
    <source>
        <dbReference type="PROSITE" id="PS50106"/>
    </source>
</evidence>
<dbReference type="Pfam" id="PF00595">
    <property type="entry name" value="PDZ"/>
    <property type="match status" value="1"/>
</dbReference>
<dbReference type="InterPro" id="IPR036034">
    <property type="entry name" value="PDZ_sf"/>
</dbReference>
<reference evidence="3" key="1">
    <citation type="submission" date="2019-11" db="UniProtKB">
        <authorList>
            <consortium name="WormBaseParasite"/>
        </authorList>
    </citation>
    <scope>IDENTIFICATION</scope>
</reference>
<sequence length="336" mass="38881">MSDSEKFKYKLYRKRTSDPWGFKITTLNNQTYITGVFEDTPASKAGVEINEIIVSINRVPCWDVSHDHIFHVIRKVDHSMVLVTRKPRSDEEQHADRLSEKMPTKGMKIVEDLGDFHANVSNVVDNETYSKPEKSSERNHSNKHKESEARKKETEIRVSSKYCETTEEAENKTLVDKTEKSHGKRKSRRLEGETSKIQADSNNVEGGRSHEAKNAHKYEEKQVTHERQSNEGKQEPPHEERLKGASKTLPAAKNHVKQSRSKSERRHQTEKVVREREKKHSHEISNKGAERETTYTKTSYPSMIELRKSIPEGQRRKMLRSTVKSLDERVAVLNDL</sequence>
<dbReference type="WBParaSite" id="MCU_004393-RB">
    <property type="protein sequence ID" value="MCU_004393-RB"/>
    <property type="gene ID" value="MCU_004393"/>
</dbReference>
<feature type="compositionally biased region" description="Polar residues" evidence="1">
    <location>
        <begin position="195"/>
        <end position="204"/>
    </location>
</feature>
<dbReference type="SMART" id="SM00228">
    <property type="entry name" value="PDZ"/>
    <property type="match status" value="1"/>
</dbReference>
<evidence type="ECO:0000313" key="3">
    <source>
        <dbReference type="WBParaSite" id="MCU_004393-RB"/>
    </source>
</evidence>
<organism evidence="3">
    <name type="scientific">Mesocestoides corti</name>
    <name type="common">Flatworm</name>
    <dbReference type="NCBI Taxonomy" id="53468"/>
    <lineage>
        <taxon>Eukaryota</taxon>
        <taxon>Metazoa</taxon>
        <taxon>Spiralia</taxon>
        <taxon>Lophotrochozoa</taxon>
        <taxon>Platyhelminthes</taxon>
        <taxon>Cestoda</taxon>
        <taxon>Eucestoda</taxon>
        <taxon>Cyclophyllidea</taxon>
        <taxon>Mesocestoididae</taxon>
        <taxon>Mesocestoides</taxon>
    </lineage>
</organism>
<feature type="domain" description="PDZ" evidence="2">
    <location>
        <begin position="8"/>
        <end position="88"/>
    </location>
</feature>
<name>A0A5K3F063_MESCO</name>
<feature type="compositionally biased region" description="Basic residues" evidence="1">
    <location>
        <begin position="254"/>
        <end position="265"/>
    </location>
</feature>
<dbReference type="InterPro" id="IPR001478">
    <property type="entry name" value="PDZ"/>
</dbReference>
<protein>
    <submittedName>
        <fullName evidence="3">PDZ domain-containing protein</fullName>
    </submittedName>
</protein>
<dbReference type="PROSITE" id="PS50106">
    <property type="entry name" value="PDZ"/>
    <property type="match status" value="1"/>
</dbReference>